<dbReference type="SUPFAM" id="SSF48452">
    <property type="entry name" value="TPR-like"/>
    <property type="match status" value="1"/>
</dbReference>
<keyword evidence="1" id="KW-0802">TPR repeat</keyword>
<dbReference type="PANTHER" id="PTHR12558">
    <property type="entry name" value="CELL DIVISION CYCLE 16,23,27"/>
    <property type="match status" value="1"/>
</dbReference>
<protein>
    <recommendedName>
        <fullName evidence="5">Tetratricopeptide repeat protein</fullName>
    </recommendedName>
</protein>
<accession>A0A9W4A1A1</accession>
<evidence type="ECO:0008006" key="5">
    <source>
        <dbReference type="Google" id="ProtNLM"/>
    </source>
</evidence>
<organism evidence="3 4">
    <name type="scientific">Bacillus thuringiensis subsp. tolworthi</name>
    <dbReference type="NCBI Taxonomy" id="1442"/>
    <lineage>
        <taxon>Bacteria</taxon>
        <taxon>Bacillati</taxon>
        <taxon>Bacillota</taxon>
        <taxon>Bacilli</taxon>
        <taxon>Bacillales</taxon>
        <taxon>Bacillaceae</taxon>
        <taxon>Bacillus</taxon>
        <taxon>Bacillus cereus group</taxon>
    </lineage>
</organism>
<evidence type="ECO:0000313" key="3">
    <source>
        <dbReference type="EMBL" id="BAR87383.1"/>
    </source>
</evidence>
<feature type="repeat" description="TPR" evidence="1">
    <location>
        <begin position="152"/>
        <end position="185"/>
    </location>
</feature>
<geneLocation type="plasmid" evidence="4">
    <name>pKK2 DNA</name>
</geneLocation>
<feature type="transmembrane region" description="Helical" evidence="2">
    <location>
        <begin position="280"/>
        <end position="301"/>
    </location>
</feature>
<dbReference type="Proteomes" id="UP000055316">
    <property type="component" value="Plasmid pKK2"/>
</dbReference>
<keyword evidence="3" id="KW-0614">Plasmid</keyword>
<dbReference type="SMART" id="SM00028">
    <property type="entry name" value="TPR"/>
    <property type="match status" value="3"/>
</dbReference>
<evidence type="ECO:0000256" key="1">
    <source>
        <dbReference type="PROSITE-ProRule" id="PRU00339"/>
    </source>
</evidence>
<dbReference type="PANTHER" id="PTHR12558:SF13">
    <property type="entry name" value="CELL DIVISION CYCLE PROTEIN 27 HOMOLOG"/>
    <property type="match status" value="1"/>
</dbReference>
<dbReference type="PROSITE" id="PS50005">
    <property type="entry name" value="TPR"/>
    <property type="match status" value="2"/>
</dbReference>
<dbReference type="AlphaFoldDB" id="A0A9W4A1A1"/>
<gene>
    <name evidence="3" type="ORF">KNN_06650</name>
</gene>
<dbReference type="Gene3D" id="1.25.40.10">
    <property type="entry name" value="Tetratricopeptide repeat domain"/>
    <property type="match status" value="1"/>
</dbReference>
<reference evidence="3 4" key="1">
    <citation type="submission" date="2015-05" db="EMBL/GenBank/DDBJ databases">
        <title>Whole genome sequence of Bacillus thuringiensis serovar tolworthi Pasteur Institute Standard strain.</title>
        <authorList>
            <person name="Kanda K."/>
            <person name="Nakashima K."/>
            <person name="Nagano Y."/>
        </authorList>
    </citation>
    <scope>NUCLEOTIDE SEQUENCE [LARGE SCALE GENOMIC DNA]</scope>
    <source>
        <strain evidence="3 4">Pasteur Institute Standard strain</strain>
        <plasmid evidence="4">pKK2 DNA</plasmid>
    </source>
</reference>
<evidence type="ECO:0000256" key="2">
    <source>
        <dbReference type="SAM" id="Phobius"/>
    </source>
</evidence>
<evidence type="ECO:0000313" key="4">
    <source>
        <dbReference type="Proteomes" id="UP000055316"/>
    </source>
</evidence>
<sequence length="600" mass="69038">MCKCRVCETNNNDFHCNIAGDNICRNCCNDFQLRNFKDSWSGLVKLVKDEMEIYNISECCLKCKGLMRNQRVELTGDGSIINYGYNGKYVFNDMVDSYSYKFFNKKKIVLLESMNSLDITGVYDLAEGYYLLEEYEKAIDLLENLEGKDTDSKVLLLLGKVYFHANNLQAAIDCLLNSIKIHGDNSETYRILGEVYQADNNLINSAYYFNQAIKYFKIDAYDRPNDYFPQYSYLGLAVVYSKLNQHNEVIKSAEKFLESQYSWDTLVEMLYEQRSGEKNYIGFGGFFACATIYELMALSYLEKENLMLAEKYIDRAQELNPENTNIATTKGIIIGRKHNDGKISEYREQISSLRQNIELRASSINKLKTLRPEEQVKLFTGNEEESVWGFLVGKIFDNLKTIENLSPIVTPSQNKAAEEDRYTDLFKSHMDSNLVDTFGWITHTQSRGGYTRKEMGDRGGIGERDIVIRSHQNKDLLMGEALILKGKDTASIKTHTKKIFGYDIGNCNFHIIINWGFSEKPDSVWKDYRKLVISRQEGIYAVIENGETENLYPGINKQGIRTFYTKHSTDVENEVATAIHVYVDVLKQMKREGAELARKK</sequence>
<keyword evidence="2" id="KW-0472">Membrane</keyword>
<keyword evidence="2" id="KW-1133">Transmembrane helix</keyword>
<feature type="repeat" description="TPR" evidence="1">
    <location>
        <begin position="290"/>
        <end position="323"/>
    </location>
</feature>
<keyword evidence="2" id="KW-0812">Transmembrane</keyword>
<proteinExistence type="predicted"/>
<dbReference type="InterPro" id="IPR019734">
    <property type="entry name" value="TPR_rpt"/>
</dbReference>
<dbReference type="EMBL" id="AP014866">
    <property type="protein sequence ID" value="BAR87383.1"/>
    <property type="molecule type" value="Genomic_DNA"/>
</dbReference>
<dbReference type="InterPro" id="IPR011990">
    <property type="entry name" value="TPR-like_helical_dom_sf"/>
</dbReference>
<name>A0A9W4A1A1_BACTO</name>